<dbReference type="InterPro" id="IPR004045">
    <property type="entry name" value="Glutathione_S-Trfase_N"/>
</dbReference>
<dbReference type="CDD" id="cd00570">
    <property type="entry name" value="GST_N_family"/>
    <property type="match status" value="1"/>
</dbReference>
<dbReference type="Proteomes" id="UP001217500">
    <property type="component" value="Chromosome"/>
</dbReference>
<dbReference type="PROSITE" id="PS50404">
    <property type="entry name" value="GST_NTER"/>
    <property type="match status" value="1"/>
</dbReference>
<name>A0AAF0BMB5_9PROT</name>
<dbReference type="InterPro" id="IPR010987">
    <property type="entry name" value="Glutathione-S-Trfase_C-like"/>
</dbReference>
<gene>
    <name evidence="3" type="ORF">PH603_00985</name>
</gene>
<dbReference type="SUPFAM" id="SSF52833">
    <property type="entry name" value="Thioredoxin-like"/>
    <property type="match status" value="1"/>
</dbReference>
<dbReference type="PANTHER" id="PTHR44051">
    <property type="entry name" value="GLUTATHIONE S-TRANSFERASE-RELATED"/>
    <property type="match status" value="1"/>
</dbReference>
<proteinExistence type="predicted"/>
<sequence length="226" mass="25523">MALTLHYHPLSSYCHKVLIGLYELDVPFTPAILNLMDPAERERFLEISPMGKMPALVDETRGETATESSIIIEYLDQHYPGARPLLPTDADACLMARKMDRVFDLYVMTPVQKIIGDGFRPEGGHDTIGVAEAHTTLKAAYGMLDRHFYGRTWAAGDRFSIADCAAAPALFYARTLEPFGEDNDLLAAYFERLCERPSFARVLTETRPWFHMYPRVDAVEARFLAD</sequence>
<dbReference type="KEGG" id="gso:PH603_00985"/>
<feature type="domain" description="GST C-terminal" evidence="2">
    <location>
        <begin position="88"/>
        <end position="212"/>
    </location>
</feature>
<dbReference type="InterPro" id="IPR040079">
    <property type="entry name" value="Glutathione_S-Trfase"/>
</dbReference>
<protein>
    <submittedName>
        <fullName evidence="3">Glutathione S-transferase family protein</fullName>
    </submittedName>
</protein>
<dbReference type="EMBL" id="CP116805">
    <property type="protein sequence ID" value="WCL54330.1"/>
    <property type="molecule type" value="Genomic_DNA"/>
</dbReference>
<feature type="domain" description="GST N-terminal" evidence="1">
    <location>
        <begin position="1"/>
        <end position="83"/>
    </location>
</feature>
<dbReference type="RefSeq" id="WP_289504049.1">
    <property type="nucleotide sequence ID" value="NZ_CP116805.1"/>
</dbReference>
<dbReference type="Pfam" id="PF13417">
    <property type="entry name" value="GST_N_3"/>
    <property type="match status" value="1"/>
</dbReference>
<evidence type="ECO:0000313" key="4">
    <source>
        <dbReference type="Proteomes" id="UP001217500"/>
    </source>
</evidence>
<dbReference type="PANTHER" id="PTHR44051:SF8">
    <property type="entry name" value="GLUTATHIONE S-TRANSFERASE GSTA"/>
    <property type="match status" value="1"/>
</dbReference>
<dbReference type="Pfam" id="PF00043">
    <property type="entry name" value="GST_C"/>
    <property type="match status" value="1"/>
</dbReference>
<dbReference type="SFLD" id="SFLDG00358">
    <property type="entry name" value="Main_(cytGST)"/>
    <property type="match status" value="1"/>
</dbReference>
<dbReference type="InterPro" id="IPR004046">
    <property type="entry name" value="GST_C"/>
</dbReference>
<dbReference type="InterPro" id="IPR036282">
    <property type="entry name" value="Glutathione-S-Trfase_C_sf"/>
</dbReference>
<evidence type="ECO:0000313" key="3">
    <source>
        <dbReference type="EMBL" id="WCL54330.1"/>
    </source>
</evidence>
<dbReference type="InterPro" id="IPR036249">
    <property type="entry name" value="Thioredoxin-like_sf"/>
</dbReference>
<dbReference type="PROSITE" id="PS50405">
    <property type="entry name" value="GST_CTER"/>
    <property type="match status" value="1"/>
</dbReference>
<evidence type="ECO:0000259" key="2">
    <source>
        <dbReference type="PROSITE" id="PS50405"/>
    </source>
</evidence>
<dbReference type="Gene3D" id="3.40.30.10">
    <property type="entry name" value="Glutaredoxin"/>
    <property type="match status" value="1"/>
</dbReference>
<dbReference type="Gene3D" id="1.20.1050.10">
    <property type="match status" value="1"/>
</dbReference>
<evidence type="ECO:0000259" key="1">
    <source>
        <dbReference type="PROSITE" id="PS50404"/>
    </source>
</evidence>
<dbReference type="SUPFAM" id="SSF47616">
    <property type="entry name" value="GST C-terminal domain-like"/>
    <property type="match status" value="1"/>
</dbReference>
<keyword evidence="4" id="KW-1185">Reference proteome</keyword>
<accession>A0AAF0BMB5</accession>
<reference evidence="3" key="1">
    <citation type="submission" date="2023-01" db="EMBL/GenBank/DDBJ databases">
        <title>The genome sequence of Kordiimonadaceae bacterium 6D33.</title>
        <authorList>
            <person name="Liu Y."/>
        </authorList>
    </citation>
    <scope>NUCLEOTIDE SEQUENCE</scope>
    <source>
        <strain evidence="3">6D33</strain>
    </source>
</reference>
<dbReference type="SFLD" id="SFLDS00019">
    <property type="entry name" value="Glutathione_Transferase_(cytos"/>
    <property type="match status" value="1"/>
</dbReference>
<dbReference type="AlphaFoldDB" id="A0AAF0BMB5"/>
<organism evidence="3 4">
    <name type="scientific">Gimibacter soli</name>
    <dbReference type="NCBI Taxonomy" id="3024400"/>
    <lineage>
        <taxon>Bacteria</taxon>
        <taxon>Pseudomonadati</taxon>
        <taxon>Pseudomonadota</taxon>
        <taxon>Alphaproteobacteria</taxon>
        <taxon>Kordiimonadales</taxon>
        <taxon>Temperatibacteraceae</taxon>
        <taxon>Gimibacter</taxon>
    </lineage>
</organism>